<dbReference type="Proteomes" id="UP000195787">
    <property type="component" value="Unassembled WGS sequence"/>
</dbReference>
<protein>
    <submittedName>
        <fullName evidence="1">Uncharacterized protein</fullName>
    </submittedName>
</protein>
<evidence type="ECO:0000313" key="2">
    <source>
        <dbReference type="Proteomes" id="UP000195787"/>
    </source>
</evidence>
<gene>
    <name evidence="1" type="ORF">CZ674_05280</name>
</gene>
<name>A0A1R4FMD3_9MICO</name>
<dbReference type="AlphaFoldDB" id="A0A1R4FMD3"/>
<organism evidence="1 2">
    <name type="scientific">Agrococcus casei LMG 22410</name>
    <dbReference type="NCBI Taxonomy" id="1255656"/>
    <lineage>
        <taxon>Bacteria</taxon>
        <taxon>Bacillati</taxon>
        <taxon>Actinomycetota</taxon>
        <taxon>Actinomycetes</taxon>
        <taxon>Micrococcales</taxon>
        <taxon>Microbacteriaceae</taxon>
        <taxon>Agrococcus</taxon>
    </lineage>
</organism>
<sequence length="38" mass="4330">MSRGRRWSRIDTLRYPGTLQAGRVACRGSGFPRPACHR</sequence>
<proteinExistence type="predicted"/>
<dbReference type="EMBL" id="FUHU01000026">
    <property type="protein sequence ID" value="SJM57039.1"/>
    <property type="molecule type" value="Genomic_DNA"/>
</dbReference>
<accession>A0A1R4FMD3</accession>
<evidence type="ECO:0000313" key="1">
    <source>
        <dbReference type="EMBL" id="SJM57039.1"/>
    </source>
</evidence>
<keyword evidence="2" id="KW-1185">Reference proteome</keyword>
<reference evidence="1 2" key="1">
    <citation type="submission" date="2017-02" db="EMBL/GenBank/DDBJ databases">
        <authorList>
            <person name="Peterson S.W."/>
        </authorList>
    </citation>
    <scope>NUCLEOTIDE SEQUENCE [LARGE SCALE GENOMIC DNA]</scope>
    <source>
        <strain evidence="1 2">LMG 22410</strain>
    </source>
</reference>